<reference evidence="1 2" key="1">
    <citation type="submission" date="2019-05" db="EMBL/GenBank/DDBJ databases">
        <title>Draft Genome of Bradyrhizobium elkanii strain SEMIA 938, Used in Commercial Inoculants for Lupinus spp. in Brazil.</title>
        <authorList>
            <person name="Hungria M."/>
            <person name="Delamuta J.R.M."/>
            <person name="Ribeiro R.A."/>
            <person name="Nogueira M.A."/>
        </authorList>
    </citation>
    <scope>NUCLEOTIDE SEQUENCE [LARGE SCALE GENOMIC DNA]</scope>
    <source>
        <strain evidence="1 2">Semia 938</strain>
    </source>
</reference>
<name>A0A4U6S0F3_BRAEL</name>
<dbReference type="EMBL" id="SZZP01000009">
    <property type="protein sequence ID" value="TKV80451.1"/>
    <property type="molecule type" value="Genomic_DNA"/>
</dbReference>
<dbReference type="RefSeq" id="WP_137479232.1">
    <property type="nucleotide sequence ID" value="NZ_SZZP01000009.1"/>
</dbReference>
<organism evidence="1 2">
    <name type="scientific">Bradyrhizobium elkanii</name>
    <dbReference type="NCBI Taxonomy" id="29448"/>
    <lineage>
        <taxon>Bacteria</taxon>
        <taxon>Pseudomonadati</taxon>
        <taxon>Pseudomonadota</taxon>
        <taxon>Alphaproteobacteria</taxon>
        <taxon>Hyphomicrobiales</taxon>
        <taxon>Nitrobacteraceae</taxon>
        <taxon>Bradyrhizobium</taxon>
    </lineage>
</organism>
<gene>
    <name evidence="1" type="ORF">FDV58_17005</name>
</gene>
<proteinExistence type="predicted"/>
<protein>
    <submittedName>
        <fullName evidence="1">Uncharacterized protein</fullName>
    </submittedName>
</protein>
<evidence type="ECO:0000313" key="2">
    <source>
        <dbReference type="Proteomes" id="UP000305095"/>
    </source>
</evidence>
<dbReference type="Proteomes" id="UP000305095">
    <property type="component" value="Unassembled WGS sequence"/>
</dbReference>
<sequence length="307" mass="32752">MQKLEPIIASLTKRGEQLVAMRAAAQAALDKATKARQAALLSGDLSDQRALQNLQSAVDTAASSVAGLDDALAVLAHDKAEAEVQLTAALESAKRAAAADKLTKQVAAIEAALPRHLEQCRVLADALSEIGHWHFESGQIAGFVQNTMGQTEVAANFALAELTGMPEAIRQGRQAIPGELAPATVATVEPKPETLTVFMMRSAHYLDHDGRKRFAGQWEDAMMPLATAQRALRERVAVPVTDPRRAELRGVRGGDFNPNASDVVDLDAAEPQAGPQIEPDPVLRAAGFTVIDRGDEARSVQIEVPRL</sequence>
<comment type="caution">
    <text evidence="1">The sequence shown here is derived from an EMBL/GenBank/DDBJ whole genome shotgun (WGS) entry which is preliminary data.</text>
</comment>
<dbReference type="AlphaFoldDB" id="A0A4U6S0F3"/>
<accession>A0A4U6S0F3</accession>
<evidence type="ECO:0000313" key="1">
    <source>
        <dbReference type="EMBL" id="TKV80451.1"/>
    </source>
</evidence>